<keyword evidence="4" id="KW-1185">Reference proteome</keyword>
<protein>
    <submittedName>
        <fullName evidence="3">RAMP superfamily CRISPR-associated protein</fullName>
    </submittedName>
</protein>
<reference evidence="4" key="1">
    <citation type="journal article" date="2019" name="Int. J. Syst. Evol. Microbiol.">
        <title>The Global Catalogue of Microorganisms (GCM) 10K type strain sequencing project: providing services to taxonomists for standard genome sequencing and annotation.</title>
        <authorList>
            <consortium name="The Broad Institute Genomics Platform"/>
            <consortium name="The Broad Institute Genome Sequencing Center for Infectious Disease"/>
            <person name="Wu L."/>
            <person name="Ma J."/>
        </authorList>
    </citation>
    <scope>NUCLEOTIDE SEQUENCE [LARGE SCALE GENOMIC DNA]</scope>
    <source>
        <strain evidence="4">CCUG 46385</strain>
    </source>
</reference>
<dbReference type="PANTHER" id="PTHR35579">
    <property type="entry name" value="CRISPR SYSTEM CMS ENDORIBONUCLEASE CSM3"/>
    <property type="match status" value="1"/>
</dbReference>
<proteinExistence type="predicted"/>
<dbReference type="RefSeq" id="WP_379787563.1">
    <property type="nucleotide sequence ID" value="NZ_JBHSHL010000013.1"/>
</dbReference>
<comment type="caution">
    <text evidence="3">The sequence shown here is derived from an EMBL/GenBank/DDBJ whole genome shotgun (WGS) entry which is preliminary data.</text>
</comment>
<sequence>MIRFELKIELLSDMCCGSGEGDGIYQDMSSSYDERGLPVIYGKRLKGLIRDRAEFLVEYDKTKKYLIDNIFGTGENAGLLRVGNAELENAKEIKRELRSLAGSQAELVTPKAVESIYTVQRYSTAIDEKGIARDHSLRMIGAVPKGEVFYAELELRAGEESEEHKLIENSCKILRRIGLNRTRGFGEVRCTLSLKKCSDPEKGEDKSEESVKGASLAYVIELDADVISPGDYIAGSAVQGMFINELLACGKVKEDEIHDYVLGIRFSNAYLSYGEERCLPLPKGMRTVKNDSSKIYSMADGFTPEENTQYMRTSGYYTVNKKENEEELIALTPADRMEYHYAKKTHDLFMLTSLRRSQVFRGRIEADDAEKIKVLEGLIRDKKGSIVIGASSNAQYAAAKFTFGEVDTGSSDSKFLCKVIVNLVSDTVLVDEYGVNRSDGSLLKREVKALFGDKAEVEKVYTDTETVGGYHSKWKLPKRRYTAFAKGTQVVVKLNGDSPSKTKGFMGILQTEGCGEYEIRPIGKKEYKLKKVVNAKTQEGGSLGNLAEETKKIITEVLVRKALDEFRTLGEHGARSYCKGTAGLSSSSAMRFLTAYKAVERKSNFETELKAYIANNFAGASNEEIRGFSNNAVKKFDEYFQEQEVTEGAKVANSERRIAFILKDLKDLGRLNGEKERMLRVFMQGYIEAAKLYYREKHNKKKNEEGRE</sequence>
<feature type="domain" description="CRISPR type III-associated protein" evidence="2">
    <location>
        <begin position="7"/>
        <end position="188"/>
    </location>
</feature>
<gene>
    <name evidence="3" type="ORF">ACFO4R_03185</name>
</gene>
<evidence type="ECO:0000256" key="1">
    <source>
        <dbReference type="ARBA" id="ARBA00023118"/>
    </source>
</evidence>
<dbReference type="Pfam" id="PF03787">
    <property type="entry name" value="RAMPs"/>
    <property type="match status" value="1"/>
</dbReference>
<dbReference type="Proteomes" id="UP001595916">
    <property type="component" value="Unassembled WGS sequence"/>
</dbReference>
<name>A0ABV9QJ95_9FIRM</name>
<dbReference type="InterPro" id="IPR005537">
    <property type="entry name" value="RAMP_III_fam"/>
</dbReference>
<evidence type="ECO:0000259" key="2">
    <source>
        <dbReference type="Pfam" id="PF03787"/>
    </source>
</evidence>
<dbReference type="PANTHER" id="PTHR35579:SF3">
    <property type="entry name" value="CRISPR SYSTEM CMS ENDORIBONUCLEASE CSM3"/>
    <property type="match status" value="1"/>
</dbReference>
<keyword evidence="1" id="KW-0051">Antiviral defense</keyword>
<evidence type="ECO:0000313" key="3">
    <source>
        <dbReference type="EMBL" id="MFC4804077.1"/>
    </source>
</evidence>
<dbReference type="InterPro" id="IPR052216">
    <property type="entry name" value="CRISPR_Csm3_endoribonuclease"/>
</dbReference>
<dbReference type="CDD" id="cd09726">
    <property type="entry name" value="RAMP_I_III"/>
    <property type="match status" value="1"/>
</dbReference>
<dbReference type="EMBL" id="JBHSHL010000013">
    <property type="protein sequence ID" value="MFC4804077.1"/>
    <property type="molecule type" value="Genomic_DNA"/>
</dbReference>
<evidence type="ECO:0000313" key="4">
    <source>
        <dbReference type="Proteomes" id="UP001595916"/>
    </source>
</evidence>
<organism evidence="3 4">
    <name type="scientific">Filifactor villosus</name>
    <dbReference type="NCBI Taxonomy" id="29374"/>
    <lineage>
        <taxon>Bacteria</taxon>
        <taxon>Bacillati</taxon>
        <taxon>Bacillota</taxon>
        <taxon>Clostridia</taxon>
        <taxon>Peptostreptococcales</taxon>
        <taxon>Filifactoraceae</taxon>
        <taxon>Filifactor</taxon>
    </lineage>
</organism>
<accession>A0ABV9QJ95</accession>